<dbReference type="InterPro" id="IPR000086">
    <property type="entry name" value="NUDIX_hydrolase_dom"/>
</dbReference>
<gene>
    <name evidence="8" type="ORF">FXB38_06550</name>
</gene>
<dbReference type="InterPro" id="IPR020476">
    <property type="entry name" value="Nudix_hydrolase"/>
</dbReference>
<dbReference type="GO" id="GO:0046872">
    <property type="term" value="F:metal ion binding"/>
    <property type="evidence" value="ECO:0007669"/>
    <property type="project" value="UniProtKB-KW"/>
</dbReference>
<reference evidence="8 9" key="1">
    <citation type="submission" date="2019-08" db="EMBL/GenBank/DDBJ databases">
        <title>Bradyrhizobium hipponensis sp. nov., a rhizobium isolated from a Lupinus angustifolius root nodule in Tunisia.</title>
        <authorList>
            <person name="Off K."/>
            <person name="Rejili M."/>
            <person name="Mars M."/>
            <person name="Brachmann A."/>
            <person name="Marin M."/>
        </authorList>
    </citation>
    <scope>NUCLEOTIDE SEQUENCE [LARGE SCALE GENOMIC DNA]</scope>
    <source>
        <strain evidence="8 9">CTAW11</strain>
    </source>
</reference>
<dbReference type="InterPro" id="IPR045121">
    <property type="entry name" value="CoAse"/>
</dbReference>
<dbReference type="Proteomes" id="UP000324853">
    <property type="component" value="Unassembled WGS sequence"/>
</dbReference>
<dbReference type="Pfam" id="PF00293">
    <property type="entry name" value="NUDIX"/>
    <property type="match status" value="1"/>
</dbReference>
<keyword evidence="4" id="KW-0378">Hydrolase</keyword>
<dbReference type="SUPFAM" id="SSF55811">
    <property type="entry name" value="Nudix"/>
    <property type="match status" value="1"/>
</dbReference>
<dbReference type="PANTHER" id="PTHR12992">
    <property type="entry name" value="NUDIX HYDROLASE"/>
    <property type="match status" value="1"/>
</dbReference>
<evidence type="ECO:0000259" key="7">
    <source>
        <dbReference type="PROSITE" id="PS51462"/>
    </source>
</evidence>
<accession>A0A5S4X3C8</accession>
<dbReference type="GO" id="GO:0010945">
    <property type="term" value="F:coenzyme A diphosphatase activity"/>
    <property type="evidence" value="ECO:0007669"/>
    <property type="project" value="InterPro"/>
</dbReference>
<dbReference type="Gene3D" id="3.90.79.10">
    <property type="entry name" value="Nucleoside Triphosphate Pyrophosphohydrolase"/>
    <property type="match status" value="1"/>
</dbReference>
<name>A0A5S4X3C8_9BRAD</name>
<dbReference type="AlphaFoldDB" id="A0A5S4X3C8"/>
<evidence type="ECO:0000313" key="8">
    <source>
        <dbReference type="EMBL" id="TYL86898.1"/>
    </source>
</evidence>
<keyword evidence="5" id="KW-0460">Magnesium</keyword>
<evidence type="ECO:0000256" key="3">
    <source>
        <dbReference type="ARBA" id="ARBA00022723"/>
    </source>
</evidence>
<evidence type="ECO:0000256" key="6">
    <source>
        <dbReference type="ARBA" id="ARBA00023211"/>
    </source>
</evidence>
<evidence type="ECO:0000256" key="1">
    <source>
        <dbReference type="ARBA" id="ARBA00001936"/>
    </source>
</evidence>
<dbReference type="PANTHER" id="PTHR12992:SF11">
    <property type="entry name" value="MITOCHONDRIAL COENZYME A DIPHOSPHATASE NUDT8"/>
    <property type="match status" value="1"/>
</dbReference>
<dbReference type="PROSITE" id="PS51462">
    <property type="entry name" value="NUDIX"/>
    <property type="match status" value="1"/>
</dbReference>
<comment type="caution">
    <text evidence="8">The sequence shown here is derived from an EMBL/GenBank/DDBJ whole genome shotgun (WGS) entry which is preliminary data.</text>
</comment>
<protein>
    <submittedName>
        <fullName evidence="8">CoA pyrophosphatase</fullName>
    </submittedName>
</protein>
<dbReference type="OrthoDB" id="9761969at2"/>
<keyword evidence="3" id="KW-0479">Metal-binding</keyword>
<comment type="cofactor">
    <cofactor evidence="2">
        <name>Mg(2+)</name>
        <dbReference type="ChEBI" id="CHEBI:18420"/>
    </cofactor>
</comment>
<dbReference type="PRINTS" id="PR00502">
    <property type="entry name" value="NUDIXFAMILY"/>
</dbReference>
<evidence type="ECO:0000256" key="4">
    <source>
        <dbReference type="ARBA" id="ARBA00022801"/>
    </source>
</evidence>
<evidence type="ECO:0000313" key="9">
    <source>
        <dbReference type="Proteomes" id="UP000324853"/>
    </source>
</evidence>
<dbReference type="InterPro" id="IPR015797">
    <property type="entry name" value="NUDIX_hydrolase-like_dom_sf"/>
</dbReference>
<organism evidence="8 9">
    <name type="scientific">Bradyrhizobium cytisi</name>
    <dbReference type="NCBI Taxonomy" id="515489"/>
    <lineage>
        <taxon>Bacteria</taxon>
        <taxon>Pseudomonadati</taxon>
        <taxon>Pseudomonadota</taxon>
        <taxon>Alphaproteobacteria</taxon>
        <taxon>Hyphomicrobiales</taxon>
        <taxon>Nitrobacteraceae</taxon>
        <taxon>Bradyrhizobium</taxon>
    </lineage>
</organism>
<dbReference type="EMBL" id="VSSR01000011">
    <property type="protein sequence ID" value="TYL86898.1"/>
    <property type="molecule type" value="Genomic_DNA"/>
</dbReference>
<evidence type="ECO:0000256" key="5">
    <source>
        <dbReference type="ARBA" id="ARBA00022842"/>
    </source>
</evidence>
<feature type="domain" description="Nudix hydrolase" evidence="7">
    <location>
        <begin position="32"/>
        <end position="167"/>
    </location>
</feature>
<evidence type="ECO:0000256" key="2">
    <source>
        <dbReference type="ARBA" id="ARBA00001946"/>
    </source>
</evidence>
<keyword evidence="6" id="KW-0464">Manganese</keyword>
<dbReference type="CDD" id="cd03426">
    <property type="entry name" value="NUDIX_CoAse_Nudt7"/>
    <property type="match status" value="1"/>
</dbReference>
<proteinExistence type="predicted"/>
<sequence>MMRAFGDATRRNIADACAAFARLPDAAEPSALKRAAVVLALTASNDGDDTAFLLTRRASSLRAHRGQWALPGGRCDAGETPVEAALRELDEELALKLPVDAVLGLLDDYPTRSGYLITPVVVWAAESNAITPNPDEVASVHRISLDTIERDDAFDFTDIAESSRRVIRFHHQMSLIHAPTAALIYQFREVLAGRQTRVGDLEQPVFAWK</sequence>
<comment type="cofactor">
    <cofactor evidence="1">
        <name>Mn(2+)</name>
        <dbReference type="ChEBI" id="CHEBI:29035"/>
    </cofactor>
</comment>
<keyword evidence="9" id="KW-1185">Reference proteome</keyword>